<gene>
    <name evidence="13" type="ORF">R5R35_003520</name>
</gene>
<dbReference type="Pfam" id="PF00782">
    <property type="entry name" value="DSPc"/>
    <property type="match status" value="1"/>
</dbReference>
<dbReference type="PROSITE" id="PS50054">
    <property type="entry name" value="TYR_PHOSPHATASE_DUAL"/>
    <property type="match status" value="1"/>
</dbReference>
<feature type="domain" description="Tyrosine specific protein phosphatases" evidence="11">
    <location>
        <begin position="481"/>
        <end position="538"/>
    </location>
</feature>
<dbReference type="PROSITE" id="PS50056">
    <property type="entry name" value="TYR_PHOSPHATASE_2"/>
    <property type="match status" value="1"/>
</dbReference>
<feature type="compositionally biased region" description="Low complexity" evidence="9">
    <location>
        <begin position="644"/>
        <end position="654"/>
    </location>
</feature>
<dbReference type="GO" id="GO:0030837">
    <property type="term" value="P:negative regulation of actin filament polymerization"/>
    <property type="evidence" value="ECO:0007669"/>
    <property type="project" value="InterPro"/>
</dbReference>
<keyword evidence="5" id="KW-0378">Hydrolase</keyword>
<feature type="region of interest" description="Disordered" evidence="9">
    <location>
        <begin position="793"/>
        <end position="833"/>
    </location>
</feature>
<feature type="region of interest" description="Disordered" evidence="9">
    <location>
        <begin position="567"/>
        <end position="615"/>
    </location>
</feature>
<comment type="catalytic activity">
    <reaction evidence="8">
        <text>O-phospho-L-threonyl-[protein] + H2O = L-threonyl-[protein] + phosphate</text>
        <dbReference type="Rhea" id="RHEA:47004"/>
        <dbReference type="Rhea" id="RHEA-COMP:11060"/>
        <dbReference type="Rhea" id="RHEA-COMP:11605"/>
        <dbReference type="ChEBI" id="CHEBI:15377"/>
        <dbReference type="ChEBI" id="CHEBI:30013"/>
        <dbReference type="ChEBI" id="CHEBI:43474"/>
        <dbReference type="ChEBI" id="CHEBI:61977"/>
        <dbReference type="EC" id="3.1.3.16"/>
    </reaction>
</comment>
<feature type="region of interest" description="Disordered" evidence="9">
    <location>
        <begin position="1552"/>
        <end position="1574"/>
    </location>
</feature>
<dbReference type="PANTHER" id="PTHR45864:SF2">
    <property type="entry name" value="PROTEIN PHOSPHATASE SLINGSHOT"/>
    <property type="match status" value="1"/>
</dbReference>
<comment type="similarity">
    <text evidence="2">Belongs to the protein-tyrosine phosphatase family.</text>
</comment>
<dbReference type="InterPro" id="IPR016130">
    <property type="entry name" value="Tyr_Pase_AS"/>
</dbReference>
<dbReference type="GO" id="GO:0003779">
    <property type="term" value="F:actin binding"/>
    <property type="evidence" value="ECO:0007669"/>
    <property type="project" value="InterPro"/>
</dbReference>
<dbReference type="EMBL" id="JAZDUA010000108">
    <property type="protein sequence ID" value="KAK7867847.1"/>
    <property type="molecule type" value="Genomic_DNA"/>
</dbReference>
<dbReference type="Proteomes" id="UP001378592">
    <property type="component" value="Unassembled WGS sequence"/>
</dbReference>
<dbReference type="GO" id="GO:0005856">
    <property type="term" value="C:cytoskeleton"/>
    <property type="evidence" value="ECO:0007669"/>
    <property type="project" value="UniProtKB-SubCell"/>
</dbReference>
<feature type="region of interest" description="Disordered" evidence="9">
    <location>
        <begin position="340"/>
        <end position="361"/>
    </location>
</feature>
<feature type="compositionally biased region" description="Low complexity" evidence="9">
    <location>
        <begin position="33"/>
        <end position="45"/>
    </location>
</feature>
<feature type="compositionally biased region" description="Basic and acidic residues" evidence="9">
    <location>
        <begin position="712"/>
        <end position="724"/>
    </location>
</feature>
<evidence type="ECO:0000313" key="13">
    <source>
        <dbReference type="EMBL" id="KAK7867847.1"/>
    </source>
</evidence>
<feature type="region of interest" description="Disordered" evidence="9">
    <location>
        <begin position="630"/>
        <end position="654"/>
    </location>
</feature>
<dbReference type="FunFam" id="3.90.190.10:FF:000004">
    <property type="entry name" value="Protein phosphatase Slingshot homolog 2"/>
    <property type="match status" value="1"/>
</dbReference>
<keyword evidence="4" id="KW-0963">Cytoplasm</keyword>
<dbReference type="InterPro" id="IPR000340">
    <property type="entry name" value="Dual-sp_phosphatase_cat-dom"/>
</dbReference>
<dbReference type="InterPro" id="IPR000387">
    <property type="entry name" value="Tyr_Pase_dom"/>
</dbReference>
<feature type="compositionally biased region" description="Basic and acidic residues" evidence="9">
    <location>
        <begin position="934"/>
        <end position="946"/>
    </location>
</feature>
<feature type="compositionally biased region" description="Low complexity" evidence="9">
    <location>
        <begin position="1118"/>
        <end position="1141"/>
    </location>
</feature>
<evidence type="ECO:0000259" key="11">
    <source>
        <dbReference type="PROSITE" id="PS50056"/>
    </source>
</evidence>
<feature type="region of interest" description="Disordered" evidence="9">
    <location>
        <begin position="1104"/>
        <end position="1172"/>
    </location>
</feature>
<dbReference type="GO" id="GO:0004722">
    <property type="term" value="F:protein serine/threonine phosphatase activity"/>
    <property type="evidence" value="ECO:0007669"/>
    <property type="project" value="UniProtKB-EC"/>
</dbReference>
<keyword evidence="7" id="KW-0206">Cytoskeleton</keyword>
<feature type="region of interest" description="Disordered" evidence="9">
    <location>
        <begin position="1404"/>
        <end position="1468"/>
    </location>
</feature>
<evidence type="ECO:0000256" key="2">
    <source>
        <dbReference type="ARBA" id="ARBA00009580"/>
    </source>
</evidence>
<evidence type="ECO:0000256" key="9">
    <source>
        <dbReference type="SAM" id="MobiDB-lite"/>
    </source>
</evidence>
<dbReference type="PROSITE" id="PS00383">
    <property type="entry name" value="TYR_PHOSPHATASE_1"/>
    <property type="match status" value="1"/>
</dbReference>
<dbReference type="Gene3D" id="3.90.190.10">
    <property type="entry name" value="Protein tyrosine phosphatase superfamily"/>
    <property type="match status" value="1"/>
</dbReference>
<dbReference type="InterPro" id="IPR043588">
    <property type="entry name" value="SSH-N"/>
</dbReference>
<name>A0AAN9VTS5_9ORTH</name>
<evidence type="ECO:0000256" key="8">
    <source>
        <dbReference type="ARBA" id="ARBA00048336"/>
    </source>
</evidence>
<dbReference type="InterPro" id="IPR043587">
    <property type="entry name" value="Phosphatase_SSH-like"/>
</dbReference>
<feature type="region of interest" description="Disordered" evidence="9">
    <location>
        <begin position="1016"/>
        <end position="1051"/>
    </location>
</feature>
<dbReference type="InterPro" id="IPR020422">
    <property type="entry name" value="TYR_PHOSPHATASE_DUAL_dom"/>
</dbReference>
<keyword evidence="6" id="KW-0904">Protein phosphatase</keyword>
<evidence type="ECO:0000259" key="10">
    <source>
        <dbReference type="PROSITE" id="PS50054"/>
    </source>
</evidence>
<dbReference type="PROSITE" id="PS51998">
    <property type="entry name" value="DEK_C"/>
    <property type="match status" value="1"/>
</dbReference>
<feature type="compositionally biased region" description="Gly residues" evidence="9">
    <location>
        <begin position="46"/>
        <end position="55"/>
    </location>
</feature>
<feature type="compositionally biased region" description="Polar residues" evidence="9">
    <location>
        <begin position="1456"/>
        <end position="1466"/>
    </location>
</feature>
<comment type="subcellular location">
    <subcellularLocation>
        <location evidence="1">Cytoplasm</location>
        <location evidence="1">Cytoskeleton</location>
    </subcellularLocation>
</comment>
<feature type="region of interest" description="Disordered" evidence="9">
    <location>
        <begin position="926"/>
        <end position="950"/>
    </location>
</feature>
<sequence length="1617" mass="174015">MLYILPPPSAPSPPSPWASILCGGNGGGGASGGSAAAAGGNAPPGRTGGTGGGTTTAGPEVVAGVVHRAGAYWIAKANARRPNSLRLPPRAPKPRDASASNDSGAGGSGDDDDPARNPRSLSECYFAGKGAALVLPPNERARPCRRAAGASVGGGSGGGGGCNGGGGSGGGGGGGANGGGGGASGGPDIQQHLQSMFYLLRPEETLKMAVKLESAHSGRTRYLVVVSCVGRQDAEESCLLGIDCNDRTTVGLVLRVLADTSITLDGDGGFSVSVCGRQHIFKPVSVQAMWSALQTLHKVSCKAREQNYFQGGLTHDWVSYYEQRIESDRSCLNEWHAMDSLESRRPPSPDSVRTKPREREETECVIRSTLKEIMMSVDLDEVTSKYIRSRLEEDLDMDLGEYKSFIDQEMLTILGQMDAATEVFEHVYLGSEWNASNLEELQKNGVRHILNVTREIDNFFPGMFNYQNIRVYDDEKTDLLKHWDNTFKYITNAQKEGSKVLVHCKMGVSRSASVVIAYAMKAYNWDYKRAFDYVKQKRTCIKPNTSFVSQLETYQGILDAMKNREKLQRSKSETNLKSPGLSAKSEQTGSSRSVGETGTMSGPSESNTEPDGASLLAEPSWNLRVSGLELGKQGNRPKSWSPDNNSANALLSGNAVPGPASVSLEQLHLEVSSSVKEQSSPVAPENIVVKVAETTPAEPATPSVANPQPAHAGDKAPSEPEARNYRMPCKNGQAYSVSQNKVVHLPASPGAVVPSVKHRVNELELQSGQVSTTTGKKTVVDRKGMVLNLTTQFESNGSKPSSPTEQEEEDVNECVHNTTGKDNEEEEEPVMSQTKLAPQMLTAVLVKKEIWDPGEKESPTTCAVEQVRPLTSVSSFVPSTENLVWTSSTELVEKRVPELSEVKYDTPIYISEVKLLDGSEEREISQTSVSNKLETNERVGTRKEGDPFSAQVDRVFDREERKQQRASVAAIPITTGALPLAPSYVTEITSEIARECPSRQSSWSSYDSAVVLGYQGEPRNAPSRQSSWGSGDTRWTYGGTLPSRNSSWGSYDMRPPTMQFVTEQGEKEQAMEDLFGSSSSGMFAYDRQDIPWYQGTVKRTKQKLEEGTNTVKRVCSDSQPRCSSASPPSSGPSVSQSPSRSTDAPTSMNMKIHAPRPYQNPSSDRLLSSAGFPFPSSDQHRDLCAVDKTPVTLILPFDGQNSALIHYASSPTLCSHNEALNTSSDKMTTSQPNITILDSSKICGQEASQSSAICRNPGYSENDFSCPLSMSSNSLVDSVCPLSSSAPTTSTPNLMNSIVSTSSNSVPVVSTVCASPLCVLSVSVDPLSSTTSPISVLKSQCSSVKQQKKVLENLTNISNKSMSNDDAVNLTKDSALPSWVADKDAQKSVSGLVQNLKKEFEAKSVSKTEKPLVSGDNCVNEIESSGESKSKRSDNIKVRSLPSSPVSVHPECKSPDSLSPASTTEDLSVRKLVEKYQEGKNKIPSPTSGNRMRFISENENIPRKLENALNQPCVPPRKSSLDIGTIHNQNNTHFNKGPLYIHNIKNGTSGGCERKESGDDFHRPPAPAPVASTTPSAVVASVMAMAASKKQQHGSTHPLSRLAINKPRHNNPVYNTM</sequence>
<dbReference type="SUPFAM" id="SSF109715">
    <property type="entry name" value="DEK C-terminal domain"/>
    <property type="match status" value="1"/>
</dbReference>
<proteinExistence type="inferred from homology"/>
<dbReference type="SUPFAM" id="SSF52799">
    <property type="entry name" value="(Phosphotyrosine protein) phosphatases II"/>
    <property type="match status" value="1"/>
</dbReference>
<evidence type="ECO:0000256" key="6">
    <source>
        <dbReference type="ARBA" id="ARBA00022912"/>
    </source>
</evidence>
<feature type="domain" description="Tyrosine-protein phosphatase" evidence="10">
    <location>
        <begin position="419"/>
        <end position="560"/>
    </location>
</feature>
<evidence type="ECO:0000313" key="14">
    <source>
        <dbReference type="Proteomes" id="UP001378592"/>
    </source>
</evidence>
<feature type="region of interest" description="Disordered" evidence="9">
    <location>
        <begin position="28"/>
        <end position="56"/>
    </location>
</feature>
<evidence type="ECO:0000259" key="12">
    <source>
        <dbReference type="PROSITE" id="PS51998"/>
    </source>
</evidence>
<feature type="region of interest" description="Disordered" evidence="9">
    <location>
        <begin position="1590"/>
        <end position="1617"/>
    </location>
</feature>
<accession>A0AAN9VTS5</accession>
<evidence type="ECO:0000256" key="5">
    <source>
        <dbReference type="ARBA" id="ARBA00022801"/>
    </source>
</evidence>
<organism evidence="13 14">
    <name type="scientific">Gryllus longicercus</name>
    <dbReference type="NCBI Taxonomy" id="2509291"/>
    <lineage>
        <taxon>Eukaryota</taxon>
        <taxon>Metazoa</taxon>
        <taxon>Ecdysozoa</taxon>
        <taxon>Arthropoda</taxon>
        <taxon>Hexapoda</taxon>
        <taxon>Insecta</taxon>
        <taxon>Pterygota</taxon>
        <taxon>Neoptera</taxon>
        <taxon>Polyneoptera</taxon>
        <taxon>Orthoptera</taxon>
        <taxon>Ensifera</taxon>
        <taxon>Gryllidea</taxon>
        <taxon>Grylloidea</taxon>
        <taxon>Gryllidae</taxon>
        <taxon>Gryllinae</taxon>
        <taxon>Gryllus</taxon>
    </lineage>
</organism>
<feature type="compositionally biased region" description="Basic and acidic residues" evidence="9">
    <location>
        <begin position="1552"/>
        <end position="1563"/>
    </location>
</feature>
<feature type="domain" description="DEK-C" evidence="12">
    <location>
        <begin position="360"/>
        <end position="415"/>
    </location>
</feature>
<dbReference type="SMART" id="SM00195">
    <property type="entry name" value="DSPc"/>
    <property type="match status" value="1"/>
</dbReference>
<feature type="compositionally biased region" description="Polar residues" evidence="9">
    <location>
        <begin position="793"/>
        <end position="804"/>
    </location>
</feature>
<reference evidence="13 14" key="1">
    <citation type="submission" date="2024-03" db="EMBL/GenBank/DDBJ databases">
        <title>The genome assembly and annotation of the cricket Gryllus longicercus Weissman &amp; Gray.</title>
        <authorList>
            <person name="Szrajer S."/>
            <person name="Gray D."/>
            <person name="Ylla G."/>
        </authorList>
    </citation>
    <scope>NUCLEOTIDE SEQUENCE [LARGE SCALE GENOMIC DNA]</scope>
    <source>
        <strain evidence="13">DAG 2021-001</strain>
        <tissue evidence="13">Whole body minus gut</tissue>
    </source>
</reference>
<feature type="compositionally biased region" description="Basic and acidic residues" evidence="9">
    <location>
        <begin position="1426"/>
        <end position="1437"/>
    </location>
</feature>
<dbReference type="PANTHER" id="PTHR45864">
    <property type="entry name" value="SLINGSHOT PROTEIN PHOSPHATASE HOMOLOG"/>
    <property type="match status" value="1"/>
</dbReference>
<evidence type="ECO:0000256" key="7">
    <source>
        <dbReference type="ARBA" id="ARBA00023212"/>
    </source>
</evidence>
<feature type="region of interest" description="Disordered" evidence="9">
    <location>
        <begin position="83"/>
        <end position="121"/>
    </location>
</feature>
<dbReference type="Pfam" id="PF08766">
    <property type="entry name" value="DEK_C"/>
    <property type="match status" value="1"/>
</dbReference>
<dbReference type="EC" id="3.1.3.16" evidence="3"/>
<comment type="caution">
    <text evidence="13">The sequence shown here is derived from an EMBL/GenBank/DDBJ whole genome shotgun (WGS) entry which is preliminary data.</text>
</comment>
<dbReference type="Pfam" id="PF23040">
    <property type="entry name" value="PH_SSH1-like_1st"/>
    <property type="match status" value="1"/>
</dbReference>
<keyword evidence="14" id="KW-1185">Reference proteome</keyword>
<dbReference type="InterPro" id="IPR029021">
    <property type="entry name" value="Prot-tyrosine_phosphatase-like"/>
</dbReference>
<evidence type="ECO:0000256" key="1">
    <source>
        <dbReference type="ARBA" id="ARBA00004245"/>
    </source>
</evidence>
<protein>
    <recommendedName>
        <fullName evidence="3">protein-serine/threonine phosphatase</fullName>
        <ecNumber evidence="3">3.1.3.16</ecNumber>
    </recommendedName>
</protein>
<evidence type="ECO:0000256" key="4">
    <source>
        <dbReference type="ARBA" id="ARBA00022490"/>
    </source>
</evidence>
<evidence type="ECO:0000256" key="3">
    <source>
        <dbReference type="ARBA" id="ARBA00013081"/>
    </source>
</evidence>
<dbReference type="InterPro" id="IPR014876">
    <property type="entry name" value="DEK_C"/>
</dbReference>
<dbReference type="Gene3D" id="1.10.10.60">
    <property type="entry name" value="Homeodomain-like"/>
    <property type="match status" value="1"/>
</dbReference>
<feature type="compositionally biased region" description="Polar residues" evidence="9">
    <location>
        <begin position="584"/>
        <end position="609"/>
    </location>
</feature>
<feature type="region of interest" description="Disordered" evidence="9">
    <location>
        <begin position="696"/>
        <end position="726"/>
    </location>
</feature>